<gene>
    <name evidence="1" type="ORF">NS331_25280</name>
</gene>
<dbReference type="RefSeq" id="WP_153013070.1">
    <property type="nucleotide sequence ID" value="NZ_LDSL01000274.1"/>
</dbReference>
<reference evidence="1 2" key="1">
    <citation type="journal article" date="2016" name="Front. Microbiol.">
        <title>Genomic Resource of Rice Seed Associated Bacteria.</title>
        <authorList>
            <person name="Midha S."/>
            <person name="Bansal K."/>
            <person name="Sharma S."/>
            <person name="Kumar N."/>
            <person name="Patil P.P."/>
            <person name="Chaudhry V."/>
            <person name="Patil P.B."/>
        </authorList>
    </citation>
    <scope>NUCLEOTIDE SEQUENCE [LARGE SCALE GENOMIC DNA]</scope>
    <source>
        <strain evidence="1 2">NS331</strain>
    </source>
</reference>
<dbReference type="AlphaFoldDB" id="A0A147GKS1"/>
<comment type="caution">
    <text evidence="1">The sequence shown here is derived from an EMBL/GenBank/DDBJ whole genome shotgun (WGS) entry which is preliminary data.</text>
</comment>
<dbReference type="OrthoDB" id="5294764at2"/>
<proteinExistence type="predicted"/>
<organism evidence="1 2">
    <name type="scientific">Pseudacidovorax intermedius</name>
    <dbReference type="NCBI Taxonomy" id="433924"/>
    <lineage>
        <taxon>Bacteria</taxon>
        <taxon>Pseudomonadati</taxon>
        <taxon>Pseudomonadota</taxon>
        <taxon>Betaproteobacteria</taxon>
        <taxon>Burkholderiales</taxon>
        <taxon>Comamonadaceae</taxon>
        <taxon>Pseudacidovorax</taxon>
    </lineage>
</organism>
<dbReference type="EMBL" id="LDSL01000274">
    <property type="protein sequence ID" value="KTT06843.1"/>
    <property type="molecule type" value="Genomic_DNA"/>
</dbReference>
<accession>A0A147GKS1</accession>
<dbReference type="Proteomes" id="UP000072741">
    <property type="component" value="Unassembled WGS sequence"/>
</dbReference>
<dbReference type="InterPro" id="IPR007263">
    <property type="entry name" value="DCC1-like"/>
</dbReference>
<evidence type="ECO:0000313" key="2">
    <source>
        <dbReference type="Proteomes" id="UP000072741"/>
    </source>
</evidence>
<dbReference type="Pfam" id="PF04134">
    <property type="entry name" value="DCC1-like"/>
    <property type="match status" value="1"/>
</dbReference>
<dbReference type="GO" id="GO:0015035">
    <property type="term" value="F:protein-disulfide reductase activity"/>
    <property type="evidence" value="ECO:0007669"/>
    <property type="project" value="InterPro"/>
</dbReference>
<name>A0A147GKS1_9BURK</name>
<feature type="non-terminal residue" evidence="1">
    <location>
        <position position="49"/>
    </location>
</feature>
<keyword evidence="2" id="KW-1185">Reference proteome</keyword>
<evidence type="ECO:0000313" key="1">
    <source>
        <dbReference type="EMBL" id="KTT06843.1"/>
    </source>
</evidence>
<protein>
    <submittedName>
        <fullName evidence="1">Thiol-disulfide oxidoreductase</fullName>
    </submittedName>
</protein>
<sequence length="49" mass="5405">MNPDVYPLTLYYDASCPMCDAEMTHLRLRDEAGRLAFVDASAPGFDAPP</sequence>